<keyword evidence="1" id="KW-0963">Cytoplasm</keyword>
<evidence type="ECO:0000256" key="1">
    <source>
        <dbReference type="ARBA" id="ARBA00022490"/>
    </source>
</evidence>
<reference evidence="3 4" key="2">
    <citation type="submission" date="2024-10" db="EMBL/GenBank/DDBJ databases">
        <authorList>
            <person name="Ryan C."/>
        </authorList>
    </citation>
    <scope>NUCLEOTIDE SEQUENCE [LARGE SCALE GENOMIC DNA]</scope>
</reference>
<dbReference type="InterPro" id="IPR012340">
    <property type="entry name" value="NA-bd_OB-fold"/>
</dbReference>
<accession>A0ABC8Y6A9</accession>
<evidence type="ECO:0000313" key="3">
    <source>
        <dbReference type="EMBL" id="CAL4938837.1"/>
    </source>
</evidence>
<dbReference type="InterPro" id="IPR004523">
    <property type="entry name" value="Asp-tRNA_synthase_2"/>
</dbReference>
<protein>
    <submittedName>
        <fullName evidence="3">Uncharacterized protein</fullName>
    </submittedName>
</protein>
<organism evidence="3 4">
    <name type="scientific">Urochloa decumbens</name>
    <dbReference type="NCBI Taxonomy" id="240449"/>
    <lineage>
        <taxon>Eukaryota</taxon>
        <taxon>Viridiplantae</taxon>
        <taxon>Streptophyta</taxon>
        <taxon>Embryophyta</taxon>
        <taxon>Tracheophyta</taxon>
        <taxon>Spermatophyta</taxon>
        <taxon>Magnoliopsida</taxon>
        <taxon>Liliopsida</taxon>
        <taxon>Poales</taxon>
        <taxon>Poaceae</taxon>
        <taxon>PACMAD clade</taxon>
        <taxon>Panicoideae</taxon>
        <taxon>Panicodae</taxon>
        <taxon>Paniceae</taxon>
        <taxon>Melinidinae</taxon>
        <taxon>Urochloa</taxon>
    </lineage>
</organism>
<feature type="region of interest" description="Disordered" evidence="2">
    <location>
        <begin position="1"/>
        <end position="42"/>
    </location>
</feature>
<dbReference type="PANTHER" id="PTHR43450">
    <property type="entry name" value="ASPARTYL-TRNA SYNTHETASE"/>
    <property type="match status" value="1"/>
</dbReference>
<sequence length="197" mass="21339">MSTEHEDNPVASEAAHATVVSGATKKNRSRARKMAGKQPHDPFASNYGEVPFKKVLAGTCTEAGDLGEAAAGRSVVFYGTVLAIRPVSRMMAVVVLRHYPRTVRCVVAAGAFEGITTRMVRFATTLARRTIVIVHGVVSLPQCPTNSSTQQVEIQVKKLHSVSFSDLSYPIKLEDAAQNNEGSREAVQECLVCRIRD</sequence>
<proteinExistence type="predicted"/>
<reference evidence="4" key="1">
    <citation type="submission" date="2024-06" db="EMBL/GenBank/DDBJ databases">
        <authorList>
            <person name="Ryan C."/>
        </authorList>
    </citation>
    <scope>NUCLEOTIDE SEQUENCE [LARGE SCALE GENOMIC DNA]</scope>
</reference>
<keyword evidence="4" id="KW-1185">Reference proteome</keyword>
<gene>
    <name evidence="3" type="ORF">URODEC1_LOCUS31504</name>
</gene>
<dbReference type="PANTHER" id="PTHR43450:SF1">
    <property type="entry name" value="ASPARTATE--TRNA LIGASE, CYTOPLASMIC"/>
    <property type="match status" value="1"/>
</dbReference>
<dbReference type="EMBL" id="OZ075126">
    <property type="protein sequence ID" value="CAL4938837.1"/>
    <property type="molecule type" value="Genomic_DNA"/>
</dbReference>
<dbReference type="AlphaFoldDB" id="A0ABC8Y6A9"/>
<dbReference type="Gene3D" id="2.40.50.140">
    <property type="entry name" value="Nucleic acid-binding proteins"/>
    <property type="match status" value="1"/>
</dbReference>
<evidence type="ECO:0000313" key="4">
    <source>
        <dbReference type="Proteomes" id="UP001497457"/>
    </source>
</evidence>
<evidence type="ECO:0000256" key="2">
    <source>
        <dbReference type="SAM" id="MobiDB-lite"/>
    </source>
</evidence>
<dbReference type="Proteomes" id="UP001497457">
    <property type="component" value="Chromosome 16b"/>
</dbReference>
<dbReference type="SUPFAM" id="SSF50249">
    <property type="entry name" value="Nucleic acid-binding proteins"/>
    <property type="match status" value="1"/>
</dbReference>
<name>A0ABC8Y6A9_9POAL</name>
<feature type="compositionally biased region" description="Basic residues" evidence="2">
    <location>
        <begin position="25"/>
        <end position="35"/>
    </location>
</feature>